<dbReference type="Proteomes" id="UP000540787">
    <property type="component" value="Unassembled WGS sequence"/>
</dbReference>
<dbReference type="Pfam" id="PF12697">
    <property type="entry name" value="Abhydrolase_6"/>
    <property type="match status" value="1"/>
</dbReference>
<dbReference type="PANTHER" id="PTHR43798:SF5">
    <property type="entry name" value="MONOACYLGLYCEROL LIPASE ABHD6"/>
    <property type="match status" value="1"/>
</dbReference>
<feature type="domain" description="AB hydrolase-1" evidence="1">
    <location>
        <begin position="12"/>
        <end position="252"/>
    </location>
</feature>
<dbReference type="InterPro" id="IPR050266">
    <property type="entry name" value="AB_hydrolase_sf"/>
</dbReference>
<dbReference type="InterPro" id="IPR000073">
    <property type="entry name" value="AB_hydrolase_1"/>
</dbReference>
<comment type="caution">
    <text evidence="2">The sequence shown here is derived from an EMBL/GenBank/DDBJ whole genome shotgun (WGS) entry which is preliminary data.</text>
</comment>
<dbReference type="GO" id="GO:0016020">
    <property type="term" value="C:membrane"/>
    <property type="evidence" value="ECO:0007669"/>
    <property type="project" value="TreeGrafter"/>
</dbReference>
<name>A0A7X0CE14_9BURK</name>
<dbReference type="Gene3D" id="3.40.50.1820">
    <property type="entry name" value="alpha/beta hydrolase"/>
    <property type="match status" value="1"/>
</dbReference>
<dbReference type="RefSeq" id="WP_183553832.1">
    <property type="nucleotide sequence ID" value="NZ_JACHBX010000002.1"/>
</dbReference>
<evidence type="ECO:0000259" key="1">
    <source>
        <dbReference type="Pfam" id="PF12697"/>
    </source>
</evidence>
<dbReference type="GO" id="GO:0047372">
    <property type="term" value="F:monoacylglycerol lipase activity"/>
    <property type="evidence" value="ECO:0007669"/>
    <property type="project" value="TreeGrafter"/>
</dbReference>
<dbReference type="AlphaFoldDB" id="A0A7X0CE14"/>
<sequence length="289" mass="31379">MHYIRCGTGKPLLLIHGLGGHWQSWNPILADLATKREVIAVDLPGFGQTPRLAGETSIGTLADETAAFLQAHGLTGIDAVGSSMGARLVLELARRGGIIGGAVALNPGGFWQGWERHAFFSSIYLSIRLLRLLRPVLPAVCANPVCRALLLAQFSSRPTKLAPDIVTDELCSYVASPVFDEMLAQLAYGEEQQGAPRNSITQPLVIGWGRRDRVCFPWQAKRALAMFPDAQLHWFDRCGHFPHWDAPAEAAQLILSALGGARTTAATGLSYARDERHVEQSLSLQLAAR</sequence>
<keyword evidence="3" id="KW-1185">Reference proteome</keyword>
<accession>A0A7X0CE14</accession>
<dbReference type="SUPFAM" id="SSF53474">
    <property type="entry name" value="alpha/beta-Hydrolases"/>
    <property type="match status" value="1"/>
</dbReference>
<gene>
    <name evidence="2" type="ORF">HD842_001939</name>
</gene>
<dbReference type="EMBL" id="JACHBX010000002">
    <property type="protein sequence ID" value="MBB6133797.1"/>
    <property type="molecule type" value="Genomic_DNA"/>
</dbReference>
<dbReference type="GO" id="GO:0046464">
    <property type="term" value="P:acylglycerol catabolic process"/>
    <property type="evidence" value="ECO:0007669"/>
    <property type="project" value="TreeGrafter"/>
</dbReference>
<proteinExistence type="predicted"/>
<protein>
    <submittedName>
        <fullName evidence="2">Pimeloyl-ACP methyl ester carboxylesterase</fullName>
    </submittedName>
</protein>
<evidence type="ECO:0000313" key="2">
    <source>
        <dbReference type="EMBL" id="MBB6133797.1"/>
    </source>
</evidence>
<dbReference type="PANTHER" id="PTHR43798">
    <property type="entry name" value="MONOACYLGLYCEROL LIPASE"/>
    <property type="match status" value="1"/>
</dbReference>
<organism evidence="2 3">
    <name type="scientific">Massilia aurea</name>
    <dbReference type="NCBI Taxonomy" id="373040"/>
    <lineage>
        <taxon>Bacteria</taxon>
        <taxon>Pseudomonadati</taxon>
        <taxon>Pseudomonadota</taxon>
        <taxon>Betaproteobacteria</taxon>
        <taxon>Burkholderiales</taxon>
        <taxon>Oxalobacteraceae</taxon>
        <taxon>Telluria group</taxon>
        <taxon>Massilia</taxon>
    </lineage>
</organism>
<reference evidence="2 3" key="1">
    <citation type="submission" date="2020-08" db="EMBL/GenBank/DDBJ databases">
        <title>The Agave Microbiome: Exploring the role of microbial communities in plant adaptations to desert environments.</title>
        <authorList>
            <person name="Partida-Martinez L.P."/>
        </authorList>
    </citation>
    <scope>NUCLEOTIDE SEQUENCE [LARGE SCALE GENOMIC DNA]</scope>
    <source>
        <strain evidence="2 3">AT3.2</strain>
    </source>
</reference>
<evidence type="ECO:0000313" key="3">
    <source>
        <dbReference type="Proteomes" id="UP000540787"/>
    </source>
</evidence>
<dbReference type="InterPro" id="IPR029058">
    <property type="entry name" value="AB_hydrolase_fold"/>
</dbReference>